<dbReference type="InterPro" id="IPR012341">
    <property type="entry name" value="6hp_glycosidase-like_sf"/>
</dbReference>
<dbReference type="Pfam" id="PF07221">
    <property type="entry name" value="GlcNAc_2-epim"/>
    <property type="match status" value="1"/>
</dbReference>
<dbReference type="InterPro" id="IPR034116">
    <property type="entry name" value="AGE_dom"/>
</dbReference>
<evidence type="ECO:0000313" key="4">
    <source>
        <dbReference type="Proteomes" id="UP001589844"/>
    </source>
</evidence>
<accession>A0ABV6IEG0</accession>
<protein>
    <submittedName>
        <fullName evidence="3">AGE family epimerase/isomerase</fullName>
    </submittedName>
</protein>
<gene>
    <name evidence="3" type="ORF">ACFFJH_10220</name>
</gene>
<dbReference type="InterPro" id="IPR008928">
    <property type="entry name" value="6-hairpin_glycosidase_sf"/>
</dbReference>
<reference evidence="3 4" key="1">
    <citation type="submission" date="2024-09" db="EMBL/GenBank/DDBJ databases">
        <authorList>
            <person name="Sun Q."/>
            <person name="Mori K."/>
        </authorList>
    </citation>
    <scope>NUCLEOTIDE SEQUENCE [LARGE SCALE GENOMIC DNA]</scope>
    <source>
        <strain evidence="3 4">CCM 8677</strain>
    </source>
</reference>
<name>A0ABV6IEG0_9BURK</name>
<keyword evidence="4" id="KW-1185">Reference proteome</keyword>
<dbReference type="Proteomes" id="UP001589844">
    <property type="component" value="Unassembled WGS sequence"/>
</dbReference>
<dbReference type="SUPFAM" id="SSF48208">
    <property type="entry name" value="Six-hairpin glycosidases"/>
    <property type="match status" value="1"/>
</dbReference>
<evidence type="ECO:0000313" key="3">
    <source>
        <dbReference type="EMBL" id="MFC0350182.1"/>
    </source>
</evidence>
<comment type="similarity">
    <text evidence="1">Belongs to the N-acylglucosamine 2-epimerase family.</text>
</comment>
<proteinExistence type="inferred from homology"/>
<evidence type="ECO:0000256" key="2">
    <source>
        <dbReference type="ARBA" id="ARBA00023235"/>
    </source>
</evidence>
<evidence type="ECO:0000256" key="1">
    <source>
        <dbReference type="ARBA" id="ARBA00008558"/>
    </source>
</evidence>
<dbReference type="EMBL" id="JBHLXJ010000009">
    <property type="protein sequence ID" value="MFC0350182.1"/>
    <property type="molecule type" value="Genomic_DNA"/>
</dbReference>
<dbReference type="Gene3D" id="1.50.10.10">
    <property type="match status" value="1"/>
</dbReference>
<organism evidence="3 4">
    <name type="scientific">Undibacterium danionis</name>
    <dbReference type="NCBI Taxonomy" id="1812100"/>
    <lineage>
        <taxon>Bacteria</taxon>
        <taxon>Pseudomonadati</taxon>
        <taxon>Pseudomonadota</taxon>
        <taxon>Betaproteobacteria</taxon>
        <taxon>Burkholderiales</taxon>
        <taxon>Oxalobacteraceae</taxon>
        <taxon>Undibacterium</taxon>
    </lineage>
</organism>
<dbReference type="InterPro" id="IPR010819">
    <property type="entry name" value="AGE/CE"/>
</dbReference>
<dbReference type="PANTHER" id="PTHR15108">
    <property type="entry name" value="N-ACYLGLUCOSAMINE-2-EPIMERASE"/>
    <property type="match status" value="1"/>
</dbReference>
<keyword evidence="2" id="KW-0413">Isomerase</keyword>
<dbReference type="CDD" id="cd00249">
    <property type="entry name" value="AGE"/>
    <property type="match status" value="1"/>
</dbReference>
<sequence>MTDFRAASTLTNHIAKTMQFYHPRCIDASGGFFHYFKDEGTVYDTHSRHLVSSTRFIFNYAMAYRHFQNPDYLQQVKHGVAFLRDVHRNPETGAYAWQLQWRDGQKQITDGNNHCYGLAFVLLAYSHALMAGVTEARAYIAETAQLMEDKFWQPEFGLYADQASEDWQILDGYRGQNANMHSCEAMIAAYQATEDVTYLHRAELIAKSITQQQAAQADGLIWEHYDGQWKIDWNYNLDDKANLFRPWGFQPGHFTEWSKLLMLLDGYAEHLQGDSAWLLPTAEKLFAIAMETSWDRTHGGICYGFAPDRNVCDGDKYFWVQAESFAAAACLAKRTGNQDYWTWYDKIWNYSWEHFVDHQHGAWYRILRNDNSKISDEKSPAGKTDYHTMGACYEVLNVLGAFAHHD</sequence>
<dbReference type="RefSeq" id="WP_390212181.1">
    <property type="nucleotide sequence ID" value="NZ_JBHLXJ010000009.1"/>
</dbReference>
<comment type="caution">
    <text evidence="3">The sequence shown here is derived from an EMBL/GenBank/DDBJ whole genome shotgun (WGS) entry which is preliminary data.</text>
</comment>